<accession>A0ABU0E612</accession>
<reference evidence="2 3" key="1">
    <citation type="submission" date="2023-07" db="EMBL/GenBank/DDBJ databases">
        <title>Genomic Encyclopedia of Type Strains, Phase IV (KMG-IV): sequencing the most valuable type-strain genomes for metagenomic binning, comparative biology and taxonomic classification.</title>
        <authorList>
            <person name="Goeker M."/>
        </authorList>
    </citation>
    <scope>NUCLEOTIDE SEQUENCE [LARGE SCALE GENOMIC DNA]</scope>
    <source>
        <strain evidence="2 3">DSM 16784</strain>
    </source>
</reference>
<evidence type="ECO:0000259" key="1">
    <source>
        <dbReference type="PROSITE" id="PS51464"/>
    </source>
</evidence>
<dbReference type="PANTHER" id="PTHR10937:SF14">
    <property type="entry name" value="FRUCTOSELYSINE 6-PHOSPHATE DEGLYCASE"/>
    <property type="match status" value="1"/>
</dbReference>
<gene>
    <name evidence="2" type="ORF">J2S15_003092</name>
</gene>
<dbReference type="PIRSF" id="PIRSF009290">
    <property type="entry name" value="FrlB"/>
    <property type="match status" value="1"/>
</dbReference>
<dbReference type="EMBL" id="JAUSUR010000006">
    <property type="protein sequence ID" value="MDQ0362338.1"/>
    <property type="molecule type" value="Genomic_DNA"/>
</dbReference>
<dbReference type="PROSITE" id="PS51464">
    <property type="entry name" value="SIS"/>
    <property type="match status" value="1"/>
</dbReference>
<feature type="domain" description="SIS" evidence="1">
    <location>
        <begin position="33"/>
        <end position="172"/>
    </location>
</feature>
<dbReference type="InterPro" id="IPR001347">
    <property type="entry name" value="SIS_dom"/>
</dbReference>
<sequence>MEKEKVTLPKFDTEKYLKEGDAIYAQRAEVEKVADKISKDGYSNIFLLGIGGTWAEFAPIKYAIEKYSDVDVYLVNAAELNVLKHRKLTKDSIVITASASGDTKEIVEAVKWIVADGIQVMAFTKSTGPLGQVAQTVIEANVTTGMCEYSYLLFNLLALRLLYNRGDFPDYELFADQMKGIFKNLVDIREQFDPKAEEIAKKYYSEPYNIWVGSGALWGETYLFSMCILEEMQWVRTKSVTSPEFFHGTLELVEKDVPVFLVKGEDECRALDTRVETFCKKITDNLIVFDTAEYALDGIDDKFRALVSPLIATSLLTERLAAHYETYTKHNLNYRRYYRQFEY</sequence>
<dbReference type="RefSeq" id="WP_307409867.1">
    <property type="nucleotide sequence ID" value="NZ_JAUSUR010000006.1"/>
</dbReference>
<dbReference type="PANTHER" id="PTHR10937">
    <property type="entry name" value="GLUCOSAMINE--FRUCTOSE-6-PHOSPHATE AMINOTRANSFERASE, ISOMERIZING"/>
    <property type="match status" value="1"/>
</dbReference>
<name>A0ABU0E612_9FIRM</name>
<comment type="caution">
    <text evidence="2">The sequence shown here is derived from an EMBL/GenBank/DDBJ whole genome shotgun (WGS) entry which is preliminary data.</text>
</comment>
<keyword evidence="3" id="KW-1185">Reference proteome</keyword>
<dbReference type="InterPro" id="IPR024713">
    <property type="entry name" value="Fructosamine_deglycase_FrlB"/>
</dbReference>
<dbReference type="Gene3D" id="3.40.50.10490">
    <property type="entry name" value="Glucose-6-phosphate isomerase like protein, domain 1"/>
    <property type="match status" value="2"/>
</dbReference>
<proteinExistence type="predicted"/>
<dbReference type="SUPFAM" id="SSF53697">
    <property type="entry name" value="SIS domain"/>
    <property type="match status" value="1"/>
</dbReference>
<organism evidence="2 3">
    <name type="scientific">Breznakia pachnodae</name>
    <dbReference type="NCBI Taxonomy" id="265178"/>
    <lineage>
        <taxon>Bacteria</taxon>
        <taxon>Bacillati</taxon>
        <taxon>Bacillota</taxon>
        <taxon>Erysipelotrichia</taxon>
        <taxon>Erysipelotrichales</taxon>
        <taxon>Erysipelotrichaceae</taxon>
        <taxon>Breznakia</taxon>
    </lineage>
</organism>
<dbReference type="Proteomes" id="UP001230220">
    <property type="component" value="Unassembled WGS sequence"/>
</dbReference>
<protein>
    <submittedName>
        <fullName evidence="2">Fructoselysine-6-phosphate deglycase</fullName>
    </submittedName>
</protein>
<dbReference type="InterPro" id="IPR046348">
    <property type="entry name" value="SIS_dom_sf"/>
</dbReference>
<evidence type="ECO:0000313" key="2">
    <source>
        <dbReference type="EMBL" id="MDQ0362338.1"/>
    </source>
</evidence>
<evidence type="ECO:0000313" key="3">
    <source>
        <dbReference type="Proteomes" id="UP001230220"/>
    </source>
</evidence>